<dbReference type="PANTHER" id="PTHR33112:SF10">
    <property type="entry name" value="TOL"/>
    <property type="match status" value="1"/>
</dbReference>
<dbReference type="EMBL" id="ML735287">
    <property type="protein sequence ID" value="KAE8387835.1"/>
    <property type="molecule type" value="Genomic_DNA"/>
</dbReference>
<dbReference type="Proteomes" id="UP000326877">
    <property type="component" value="Unassembled WGS sequence"/>
</dbReference>
<feature type="domain" description="Heterokaryon incompatibility" evidence="1">
    <location>
        <begin position="32"/>
        <end position="68"/>
    </location>
</feature>
<dbReference type="AlphaFoldDB" id="A0A5N7C169"/>
<dbReference type="Pfam" id="PF06985">
    <property type="entry name" value="HET"/>
    <property type="match status" value="1"/>
</dbReference>
<name>A0A5N7C169_PETAA</name>
<accession>A0A5N7C169</accession>
<gene>
    <name evidence="2" type="ORF">BDV23DRAFT_185972</name>
</gene>
<evidence type="ECO:0000313" key="2">
    <source>
        <dbReference type="EMBL" id="KAE8387835.1"/>
    </source>
</evidence>
<dbReference type="OrthoDB" id="5362512at2759"/>
<sequence length="172" mass="19759">MENSLPYRFDGVATASALTSAISILDRQALVFSNLPRSFQDAVTVTRELEIRLLWIEPISIIQRHEDRCTECPYSADCPESNIWDIEREKMEVYFGSSYDTLTTTSATDPFLNDGFLECKTGVVWLKLPNIAPSPDYINDFHRDAEDAPLNKRRWVLQERALSRWTIYFASA</sequence>
<organism evidence="2">
    <name type="scientific">Petromyces alliaceus</name>
    <name type="common">Aspergillus alliaceus</name>
    <dbReference type="NCBI Taxonomy" id="209559"/>
    <lineage>
        <taxon>Eukaryota</taxon>
        <taxon>Fungi</taxon>
        <taxon>Dikarya</taxon>
        <taxon>Ascomycota</taxon>
        <taxon>Pezizomycotina</taxon>
        <taxon>Eurotiomycetes</taxon>
        <taxon>Eurotiomycetidae</taxon>
        <taxon>Eurotiales</taxon>
        <taxon>Aspergillaceae</taxon>
        <taxon>Aspergillus</taxon>
        <taxon>Aspergillus subgen. Circumdati</taxon>
    </lineage>
</organism>
<protein>
    <recommendedName>
        <fullName evidence="1">Heterokaryon incompatibility domain-containing protein</fullName>
    </recommendedName>
</protein>
<proteinExistence type="predicted"/>
<reference evidence="2" key="1">
    <citation type="submission" date="2019-04" db="EMBL/GenBank/DDBJ databases">
        <title>Friends and foes A comparative genomics studyof 23 Aspergillus species from section Flavi.</title>
        <authorList>
            <consortium name="DOE Joint Genome Institute"/>
            <person name="Kjaerbolling I."/>
            <person name="Vesth T."/>
            <person name="Frisvad J.C."/>
            <person name="Nybo J.L."/>
            <person name="Theobald S."/>
            <person name="Kildgaard S."/>
            <person name="Isbrandt T."/>
            <person name="Kuo A."/>
            <person name="Sato A."/>
            <person name="Lyhne E.K."/>
            <person name="Kogle M.E."/>
            <person name="Wiebenga A."/>
            <person name="Kun R.S."/>
            <person name="Lubbers R.J."/>
            <person name="Makela M.R."/>
            <person name="Barry K."/>
            <person name="Chovatia M."/>
            <person name="Clum A."/>
            <person name="Daum C."/>
            <person name="Haridas S."/>
            <person name="He G."/>
            <person name="LaButti K."/>
            <person name="Lipzen A."/>
            <person name="Mondo S."/>
            <person name="Riley R."/>
            <person name="Salamov A."/>
            <person name="Simmons B.A."/>
            <person name="Magnuson J.K."/>
            <person name="Henrissat B."/>
            <person name="Mortensen U.H."/>
            <person name="Larsen T.O."/>
            <person name="Devries R.P."/>
            <person name="Grigoriev I.V."/>
            <person name="Machida M."/>
            <person name="Baker S.E."/>
            <person name="Andersen M.R."/>
        </authorList>
    </citation>
    <scope>NUCLEOTIDE SEQUENCE [LARGE SCALE GENOMIC DNA]</scope>
    <source>
        <strain evidence="2">IBT 14317</strain>
    </source>
</reference>
<dbReference type="PANTHER" id="PTHR33112">
    <property type="entry name" value="DOMAIN PROTEIN, PUTATIVE-RELATED"/>
    <property type="match status" value="1"/>
</dbReference>
<evidence type="ECO:0000259" key="1">
    <source>
        <dbReference type="Pfam" id="PF06985"/>
    </source>
</evidence>
<dbReference type="InterPro" id="IPR010730">
    <property type="entry name" value="HET"/>
</dbReference>